<reference evidence="2 3" key="1">
    <citation type="submission" date="2021-04" db="EMBL/GenBank/DDBJ databases">
        <title>Paenibacillus sp. DLE-14 whole genome sequence.</title>
        <authorList>
            <person name="Ham Y.J."/>
        </authorList>
    </citation>
    <scope>NUCLEOTIDE SEQUENCE [LARGE SCALE GENOMIC DNA]</scope>
    <source>
        <strain evidence="2 3">DLE-14</strain>
    </source>
</reference>
<dbReference type="RefSeq" id="WP_210657876.1">
    <property type="nucleotide sequence ID" value="NZ_JAGKSP010000003.1"/>
</dbReference>
<dbReference type="InterPro" id="IPR001347">
    <property type="entry name" value="SIS_dom"/>
</dbReference>
<protein>
    <submittedName>
        <fullName evidence="2">SIS domain-containing protein</fullName>
    </submittedName>
</protein>
<dbReference type="InterPro" id="IPR046348">
    <property type="entry name" value="SIS_dom_sf"/>
</dbReference>
<gene>
    <name evidence="2" type="ORF">I8J30_10190</name>
</gene>
<dbReference type="SUPFAM" id="SSF53697">
    <property type="entry name" value="SIS domain"/>
    <property type="match status" value="1"/>
</dbReference>
<accession>A0ABS5CAQ2</accession>
<dbReference type="Proteomes" id="UP000673394">
    <property type="component" value="Unassembled WGS sequence"/>
</dbReference>
<dbReference type="PROSITE" id="PS51464">
    <property type="entry name" value="SIS"/>
    <property type="match status" value="1"/>
</dbReference>
<dbReference type="InterPro" id="IPR035461">
    <property type="entry name" value="GmhA/DiaA"/>
</dbReference>
<proteinExistence type="predicted"/>
<evidence type="ECO:0000313" key="2">
    <source>
        <dbReference type="EMBL" id="MBP3963068.1"/>
    </source>
</evidence>
<dbReference type="InterPro" id="IPR050099">
    <property type="entry name" value="SIS_GmhA/DiaA_subfam"/>
</dbReference>
<dbReference type="EMBL" id="JAGKSP010000003">
    <property type="protein sequence ID" value="MBP3963068.1"/>
    <property type="molecule type" value="Genomic_DNA"/>
</dbReference>
<name>A0ABS5CAQ2_9BACL</name>
<dbReference type="Pfam" id="PF13580">
    <property type="entry name" value="SIS_2"/>
    <property type="match status" value="2"/>
</dbReference>
<dbReference type="PANTHER" id="PTHR30390">
    <property type="entry name" value="SEDOHEPTULOSE 7-PHOSPHATE ISOMERASE / DNAA INITIATOR-ASSOCIATING FACTOR FOR REPLICATION INITIATION"/>
    <property type="match status" value="1"/>
</dbReference>
<organism evidence="2 3">
    <name type="scientific">Paenibacillus lignilyticus</name>
    <dbReference type="NCBI Taxonomy" id="1172615"/>
    <lineage>
        <taxon>Bacteria</taxon>
        <taxon>Bacillati</taxon>
        <taxon>Bacillota</taxon>
        <taxon>Bacilli</taxon>
        <taxon>Bacillales</taxon>
        <taxon>Paenibacillaceae</taxon>
        <taxon>Paenibacillus</taxon>
    </lineage>
</organism>
<comment type="caution">
    <text evidence="2">The sequence shown here is derived from an EMBL/GenBank/DDBJ whole genome shotgun (WGS) entry which is preliminary data.</text>
</comment>
<feature type="domain" description="SIS" evidence="1">
    <location>
        <begin position="29"/>
        <end position="210"/>
    </location>
</feature>
<dbReference type="CDD" id="cd05006">
    <property type="entry name" value="SIS_GmhA"/>
    <property type="match status" value="1"/>
</dbReference>
<sequence length="211" mass="22687">MQRNIQAMVDKYPELQVCAGETEQACQLLIGSFRNGGKLLVCGNGGSASDSEHIVGELMKGFMSKRPIPSQFRTTLNELFPDEGCYIADRLQGALPAISLVSHTALMTAFANDVSAETVFAQQVYGYGCKGDVLIGLSTSGNSPNVVRAIQVARALGMHTIGMTGSDGGLLKSLCDVSIRVPYELTLDIQERHLPVYHAICLAVEEVFFGQ</sequence>
<evidence type="ECO:0000313" key="3">
    <source>
        <dbReference type="Proteomes" id="UP000673394"/>
    </source>
</evidence>
<evidence type="ECO:0000259" key="1">
    <source>
        <dbReference type="PROSITE" id="PS51464"/>
    </source>
</evidence>
<keyword evidence="3" id="KW-1185">Reference proteome</keyword>
<dbReference type="Gene3D" id="3.40.50.10490">
    <property type="entry name" value="Glucose-6-phosphate isomerase like protein, domain 1"/>
    <property type="match status" value="1"/>
</dbReference>